<organism evidence="2 3">
    <name type="scientific">Miscanthus lutarioriparius</name>
    <dbReference type="NCBI Taxonomy" id="422564"/>
    <lineage>
        <taxon>Eukaryota</taxon>
        <taxon>Viridiplantae</taxon>
        <taxon>Streptophyta</taxon>
        <taxon>Embryophyta</taxon>
        <taxon>Tracheophyta</taxon>
        <taxon>Spermatophyta</taxon>
        <taxon>Magnoliopsida</taxon>
        <taxon>Liliopsida</taxon>
        <taxon>Poales</taxon>
        <taxon>Poaceae</taxon>
        <taxon>PACMAD clade</taxon>
        <taxon>Panicoideae</taxon>
        <taxon>Andropogonodae</taxon>
        <taxon>Andropogoneae</taxon>
        <taxon>Saccharinae</taxon>
        <taxon>Miscanthus</taxon>
    </lineage>
</organism>
<accession>A0A811P7P8</accession>
<gene>
    <name evidence="2" type="ORF">NCGR_LOCUS23875</name>
</gene>
<keyword evidence="3" id="KW-1185">Reference proteome</keyword>
<proteinExistence type="predicted"/>
<name>A0A811P7P8_9POAL</name>
<dbReference type="Proteomes" id="UP000604825">
    <property type="component" value="Unassembled WGS sequence"/>
</dbReference>
<dbReference type="EMBL" id="CAJGYO010000006">
    <property type="protein sequence ID" value="CAD6235732.1"/>
    <property type="molecule type" value="Genomic_DNA"/>
</dbReference>
<comment type="caution">
    <text evidence="2">The sequence shown here is derived from an EMBL/GenBank/DDBJ whole genome shotgun (WGS) entry which is preliminary data.</text>
</comment>
<evidence type="ECO:0000313" key="3">
    <source>
        <dbReference type="Proteomes" id="UP000604825"/>
    </source>
</evidence>
<dbReference type="AlphaFoldDB" id="A0A811P7P8"/>
<protein>
    <submittedName>
        <fullName evidence="2">Uncharacterized protein</fullName>
    </submittedName>
</protein>
<evidence type="ECO:0000256" key="1">
    <source>
        <dbReference type="SAM" id="MobiDB-lite"/>
    </source>
</evidence>
<feature type="region of interest" description="Disordered" evidence="1">
    <location>
        <begin position="106"/>
        <end position="134"/>
    </location>
</feature>
<sequence length="241" mass="25594">MYCTARFSNANKWLPAYSKTAECQCTVAMQLYLQTSTTRGAANLIRFVAISTPISSLSPSSANAATNAPAKFSKPALPVFNSLNPQTRLELLILFPKIGLSNFNRKSSSPASRPCSGGASSHGPKLRVAAAPGPGFPDDAEASAALAPSRGGPCFHGLITDPLHSRSARPLLPRPRHGARPLFPGLVTDPLHRRGSESSLCKGHRRFVNISGVAEPHGTLQRPVGPGLRLLLGVHRPQWIG</sequence>
<evidence type="ECO:0000313" key="2">
    <source>
        <dbReference type="EMBL" id="CAD6235732.1"/>
    </source>
</evidence>
<reference evidence="2" key="1">
    <citation type="submission" date="2020-10" db="EMBL/GenBank/DDBJ databases">
        <authorList>
            <person name="Han B."/>
            <person name="Lu T."/>
            <person name="Zhao Q."/>
            <person name="Huang X."/>
            <person name="Zhao Y."/>
        </authorList>
    </citation>
    <scope>NUCLEOTIDE SEQUENCE</scope>
</reference>